<evidence type="ECO:0000313" key="1">
    <source>
        <dbReference type="EMBL" id="KAH7652953.1"/>
    </source>
</evidence>
<feature type="non-terminal residue" evidence="1">
    <location>
        <position position="511"/>
    </location>
</feature>
<dbReference type="Proteomes" id="UP000827976">
    <property type="component" value="Chromosome 19"/>
</dbReference>
<reference evidence="2" key="1">
    <citation type="journal article" date="2022" name="Nat. Commun.">
        <title>Chromosome evolution and the genetic basis of agronomically important traits in greater yam.</title>
        <authorList>
            <person name="Bredeson J.V."/>
            <person name="Lyons J.B."/>
            <person name="Oniyinde I.O."/>
            <person name="Okereke N.R."/>
            <person name="Kolade O."/>
            <person name="Nnabue I."/>
            <person name="Nwadili C.O."/>
            <person name="Hribova E."/>
            <person name="Parker M."/>
            <person name="Nwogha J."/>
            <person name="Shu S."/>
            <person name="Carlson J."/>
            <person name="Kariba R."/>
            <person name="Muthemba S."/>
            <person name="Knop K."/>
            <person name="Barton G.J."/>
            <person name="Sherwood A.V."/>
            <person name="Lopez-Montes A."/>
            <person name="Asiedu R."/>
            <person name="Jamnadass R."/>
            <person name="Muchugi A."/>
            <person name="Goodstein D."/>
            <person name="Egesi C.N."/>
            <person name="Featherston J."/>
            <person name="Asfaw A."/>
            <person name="Simpson G.G."/>
            <person name="Dolezel J."/>
            <person name="Hendre P.S."/>
            <person name="Van Deynze A."/>
            <person name="Kumar P.L."/>
            <person name="Obidiegwu J.E."/>
            <person name="Bhattacharjee R."/>
            <person name="Rokhsar D.S."/>
        </authorList>
    </citation>
    <scope>NUCLEOTIDE SEQUENCE [LARGE SCALE GENOMIC DNA]</scope>
    <source>
        <strain evidence="2">cv. TDa95/00328</strain>
    </source>
</reference>
<keyword evidence="1" id="KW-0560">Oxidoreductase</keyword>
<organism evidence="1 2">
    <name type="scientific">Dioscorea alata</name>
    <name type="common">Purple yam</name>
    <dbReference type="NCBI Taxonomy" id="55571"/>
    <lineage>
        <taxon>Eukaryota</taxon>
        <taxon>Viridiplantae</taxon>
        <taxon>Streptophyta</taxon>
        <taxon>Embryophyta</taxon>
        <taxon>Tracheophyta</taxon>
        <taxon>Spermatophyta</taxon>
        <taxon>Magnoliopsida</taxon>
        <taxon>Liliopsida</taxon>
        <taxon>Dioscoreales</taxon>
        <taxon>Dioscoreaceae</taxon>
        <taxon>Dioscorea</taxon>
    </lineage>
</organism>
<comment type="caution">
    <text evidence="1">The sequence shown here is derived from an EMBL/GenBank/DDBJ whole genome shotgun (WGS) entry which is preliminary data.</text>
</comment>
<keyword evidence="2" id="KW-1185">Reference proteome</keyword>
<name>A0ACB7TYD8_DIOAL</name>
<gene>
    <name evidence="1" type="ORF">IHE45_19G051400</name>
</gene>
<proteinExistence type="predicted"/>
<dbReference type="EC" id="1.14.14.150" evidence="1"/>
<accession>A0ACB7TYD8</accession>
<dbReference type="EMBL" id="CM037029">
    <property type="protein sequence ID" value="KAH7652953.1"/>
    <property type="molecule type" value="Genomic_DNA"/>
</dbReference>
<protein>
    <submittedName>
        <fullName evidence="1">Costunolide synthase protein</fullName>
        <ecNumber evidence="1">1.14.14.150</ecNumber>
    </submittedName>
</protein>
<evidence type="ECO:0000313" key="2">
    <source>
        <dbReference type="Proteomes" id="UP000827976"/>
    </source>
</evidence>
<sequence>MDDMLDYQSIVIMLLFSIITILLVMVFKSGLRSRRKLPPGPWRIPVIGNLHHLGELPHRSLCCLAEKHGPLMHLQLGQIPTIVVSSAEVASEIMKTHDLEFCDRPSTAVLMKITYNGSDMAFSKYGELWRQMRRLGTSEFFSMKKVQSFRSVREDEVNVLIQSIRQSCSQAPVNLSEMFLCMTNNITSKEVFGKRFSDDGECNRSEHHDLVIEVMELIAGFSIEDFFPSLGWLSVIAGFQGKLEKNFKRMDEFFEREIEEHYLSLMNDQGHDDQEEEDFLDVLLKSQKDSANLGFSLTRVHIKAILMDMFFGGTDTSAATLEWAMTELMRYPSIMKKVQDEVRGIIGNKGKVEESDLPQLQYLKLVICETLRFHCIAPFLLPRESRKDCKLFGYDISKNTRVIVNAWAIARDPKLWENPEIFLPERFEGSTINYKGQHYEFIPFGAGRRMCPGIQLAVAAIEIALANVLYHFNWELPSAMCYEDIDMTETFGSVLRKKSPLFLKAKLVSTL</sequence>